<feature type="region of interest" description="Disordered" evidence="6">
    <location>
        <begin position="355"/>
        <end position="377"/>
    </location>
</feature>
<name>A0A9W7XUU0_9FUNG</name>
<dbReference type="InterPro" id="IPR002678">
    <property type="entry name" value="DUF34/NIF3"/>
</dbReference>
<evidence type="ECO:0000256" key="2">
    <source>
        <dbReference type="ARBA" id="ARBA00022723"/>
    </source>
</evidence>
<evidence type="ECO:0000256" key="3">
    <source>
        <dbReference type="ARBA" id="ARBA00022771"/>
    </source>
</evidence>
<dbReference type="Gene3D" id="3.40.1390.30">
    <property type="entry name" value="NIF3 (NGG1p interacting factor 3)-like"/>
    <property type="match status" value="1"/>
</dbReference>
<feature type="compositionally biased region" description="Low complexity" evidence="6">
    <location>
        <begin position="260"/>
        <end position="281"/>
    </location>
</feature>
<dbReference type="InterPro" id="IPR003656">
    <property type="entry name" value="Znf_BED"/>
</dbReference>
<dbReference type="OrthoDB" id="3345469at2759"/>
<feature type="compositionally biased region" description="Low complexity" evidence="6">
    <location>
        <begin position="355"/>
        <end position="370"/>
    </location>
</feature>
<keyword evidence="3" id="KW-0863">Zinc-finger</keyword>
<feature type="binding site" evidence="5">
    <location>
        <position position="924"/>
    </location>
    <ligand>
        <name>a divalent metal cation</name>
        <dbReference type="ChEBI" id="CHEBI:60240"/>
        <label>1</label>
    </ligand>
</feature>
<feature type="binding site" evidence="5">
    <location>
        <position position="962"/>
    </location>
    <ligand>
        <name>a divalent metal cation</name>
        <dbReference type="ChEBI" id="CHEBI:60240"/>
        <label>1</label>
    </ligand>
</feature>
<feature type="compositionally biased region" description="Basic and acidic residues" evidence="6">
    <location>
        <begin position="457"/>
        <end position="469"/>
    </location>
</feature>
<gene>
    <name evidence="8" type="ORF">LPJ53_004198</name>
</gene>
<sequence>MGTGDAAIRPLADEQGGRSNKMSSLLHTQSPNDPHSRTQSPLHHGHQQTQPQPQRLAGDGAAESNGNSNSSSSNHSNAGGAAQDHLRGTGSPQYGSETPRQQQQQQPADQQQAQQASYTRSAGQPNAQGGPPAAAASFGSPYVSSALRRTRPHAATISEPMMSPPQSAMQARDGSGQPTQQQQQHTFRFFRQQPPAQGFEARVSQHPSHGQQQQQQQASHDQRPRRLSFVGSQMGAEPHRDHYETSFRRSTAVGSSFYGGARQPMYAQQQQPQQQQRMQGAPGYGAYGGSAHQRSLSPPALGRRQYPGSGRFEPASGGAAPGRQALPVPFPRIPSPIRVPTSMAGAASAAVPATAPPANASVNASSQSPARESTRRLSSVVWGPTGFERLESGMSRCRMCGKEYSRGSSTGTLKRHFKQHQANLPLVGSAGNAAAAAAAPYARTSPPATARPRAYSHRVDMRSTARRETSPFGASAHGPQQGAPAHMQQQMHALRLPQIQQPYGGPGPGYAYAGPQQPQPQPQMPPMQMQQQQQQPQQHQPKAEQPGTLITPHTSGSSAAMATAFGRSSSDGVPADVDSSSAIAGSALLSMAAGGDRPPVRRAGRLSDPSVYALQAPAAPAAAAAAADDEACDISVSSTPSMSPHSPATAHVLRSINGNGAAGRVTLPPLRHVGRMDVDHDADDGALLPPLKRARRATVAGVRSVEDEGAAGVPGQLGAELDALLPSQLVALSSELVRRVAGVLPALAVEAAGQAAAAGLDAADPIDVLVGHIRRTLLDGDAAKSPADPQSAFAAGKENMLSSSSSSSSAFASSILSSFLFSAPPHSAQPVISSCALPFTIRKQQPLSSPLPSLSPMLSRVSAAMQRIAPLSLAEHAWDNVGVLLEAAKPREMADKVFLTIDLTSATLEEALDDPAVGVIVAYHPPIFTAWKSLSMGNLKQSLVLRCAAAGVSIYSPHTSLDSCANGINDWLASLVGPGKVSPITPADPAITATAEGQQTAGSGRLVELIPARPLSDIIADVKSRLKLEHIRVARGPRHVEDRELVERIAVCAGAGYSVVSPVDADLYLTGEMGHHDILAAVAKNTSCILGEHTNTERGYLEEVLKPRLQEVLDGDACEESIGIVVSQNDRDPISIE</sequence>
<dbReference type="EMBL" id="JANBOJ010000185">
    <property type="protein sequence ID" value="KAJ1721261.1"/>
    <property type="molecule type" value="Genomic_DNA"/>
</dbReference>
<feature type="compositionally biased region" description="Low complexity" evidence="6">
    <location>
        <begin position="497"/>
        <end position="516"/>
    </location>
</feature>
<dbReference type="Pfam" id="PF01784">
    <property type="entry name" value="DUF34_NIF3"/>
    <property type="match status" value="1"/>
</dbReference>
<dbReference type="InterPro" id="IPR036069">
    <property type="entry name" value="DUF34/NIF3_sf"/>
</dbReference>
<evidence type="ECO:0000256" key="4">
    <source>
        <dbReference type="ARBA" id="ARBA00022833"/>
    </source>
</evidence>
<protein>
    <recommendedName>
        <fullName evidence="7">BED-type domain-containing protein</fullName>
    </recommendedName>
</protein>
<keyword evidence="2 5" id="KW-0479">Metal-binding</keyword>
<feature type="region of interest" description="Disordered" evidence="6">
    <location>
        <begin position="442"/>
        <end position="559"/>
    </location>
</feature>
<dbReference type="FunFam" id="3.40.1390.30:FF:000001">
    <property type="entry name" value="GTP cyclohydrolase 1 type 2"/>
    <property type="match status" value="1"/>
</dbReference>
<keyword evidence="9" id="KW-1185">Reference proteome</keyword>
<dbReference type="PANTHER" id="PTHR13799:SF13">
    <property type="entry name" value="NIF3-LIKE PROTEIN 1"/>
    <property type="match status" value="1"/>
</dbReference>
<feature type="compositionally biased region" description="Polar residues" evidence="6">
    <location>
        <begin position="17"/>
        <end position="40"/>
    </location>
</feature>
<keyword evidence="4" id="KW-0862">Zinc</keyword>
<dbReference type="Proteomes" id="UP001149813">
    <property type="component" value="Unassembled WGS sequence"/>
</dbReference>
<feature type="compositionally biased region" description="Low complexity" evidence="6">
    <location>
        <begin position="204"/>
        <end position="219"/>
    </location>
</feature>
<feature type="domain" description="BED-type" evidence="7">
    <location>
        <begin position="388"/>
        <end position="418"/>
    </location>
</feature>
<feature type="compositionally biased region" description="Basic and acidic residues" evidence="6">
    <location>
        <begin position="237"/>
        <end position="247"/>
    </location>
</feature>
<evidence type="ECO:0000313" key="9">
    <source>
        <dbReference type="Proteomes" id="UP001149813"/>
    </source>
</evidence>
<evidence type="ECO:0000259" key="7">
    <source>
        <dbReference type="Pfam" id="PF02892"/>
    </source>
</evidence>
<dbReference type="SUPFAM" id="SSF102705">
    <property type="entry name" value="NIF3 (NGG1p interacting factor 3)-like"/>
    <property type="match status" value="1"/>
</dbReference>
<feature type="compositionally biased region" description="Low complexity" evidence="6">
    <location>
        <begin position="177"/>
        <end position="195"/>
    </location>
</feature>
<comment type="similarity">
    <text evidence="1">Belongs to the GTP cyclohydrolase I type 2/NIF3 family.</text>
</comment>
<proteinExistence type="inferred from homology"/>
<dbReference type="SMART" id="SM00614">
    <property type="entry name" value="ZnF_BED"/>
    <property type="match status" value="1"/>
</dbReference>
<accession>A0A9W7XUU0</accession>
<organism evidence="8 9">
    <name type="scientific">Coemansia erecta</name>
    <dbReference type="NCBI Taxonomy" id="147472"/>
    <lineage>
        <taxon>Eukaryota</taxon>
        <taxon>Fungi</taxon>
        <taxon>Fungi incertae sedis</taxon>
        <taxon>Zoopagomycota</taxon>
        <taxon>Kickxellomycotina</taxon>
        <taxon>Kickxellomycetes</taxon>
        <taxon>Kickxellales</taxon>
        <taxon>Kickxellaceae</taxon>
        <taxon>Coemansia</taxon>
    </lineage>
</organism>
<dbReference type="GO" id="GO:0005739">
    <property type="term" value="C:mitochondrion"/>
    <property type="evidence" value="ECO:0007669"/>
    <property type="project" value="TreeGrafter"/>
</dbReference>
<comment type="caution">
    <text evidence="8">The sequence shown here is derived from an EMBL/GenBank/DDBJ whole genome shotgun (WGS) entry which is preliminary data.</text>
</comment>
<evidence type="ECO:0000256" key="1">
    <source>
        <dbReference type="ARBA" id="ARBA00006964"/>
    </source>
</evidence>
<feature type="binding site" evidence="5">
    <location>
        <position position="1097"/>
    </location>
    <ligand>
        <name>a divalent metal cation</name>
        <dbReference type="ChEBI" id="CHEBI:60240"/>
        <label>1</label>
    </ligand>
</feature>
<feature type="compositionally biased region" description="Low complexity" evidence="6">
    <location>
        <begin position="101"/>
        <end position="141"/>
    </location>
</feature>
<evidence type="ECO:0000256" key="6">
    <source>
        <dbReference type="SAM" id="MobiDB-lite"/>
    </source>
</evidence>
<dbReference type="Pfam" id="PF02892">
    <property type="entry name" value="zf-BED"/>
    <property type="match status" value="1"/>
</dbReference>
<feature type="binding site" evidence="5">
    <location>
        <position position="1093"/>
    </location>
    <ligand>
        <name>a divalent metal cation</name>
        <dbReference type="ChEBI" id="CHEBI:60240"/>
        <label>1</label>
    </ligand>
</feature>
<feature type="compositionally biased region" description="Low complexity" evidence="6">
    <location>
        <begin position="47"/>
        <end position="82"/>
    </location>
</feature>
<evidence type="ECO:0000256" key="5">
    <source>
        <dbReference type="PIRSR" id="PIRSR602678-1"/>
    </source>
</evidence>
<dbReference type="PANTHER" id="PTHR13799">
    <property type="entry name" value="NGG1 INTERACTING FACTOR 3"/>
    <property type="match status" value="1"/>
</dbReference>
<reference evidence="8" key="1">
    <citation type="submission" date="2022-07" db="EMBL/GenBank/DDBJ databases">
        <title>Phylogenomic reconstructions and comparative analyses of Kickxellomycotina fungi.</title>
        <authorList>
            <person name="Reynolds N.K."/>
            <person name="Stajich J.E."/>
            <person name="Barry K."/>
            <person name="Grigoriev I.V."/>
            <person name="Crous P."/>
            <person name="Smith M.E."/>
        </authorList>
    </citation>
    <scope>NUCLEOTIDE SEQUENCE</scope>
    <source>
        <strain evidence="8">NBRC 32514</strain>
    </source>
</reference>
<feature type="region of interest" description="Disordered" evidence="6">
    <location>
        <begin position="1"/>
        <end position="328"/>
    </location>
</feature>
<dbReference type="AlphaFoldDB" id="A0A9W7XUU0"/>
<feature type="compositionally biased region" description="Low complexity" evidence="6">
    <location>
        <begin position="442"/>
        <end position="453"/>
    </location>
</feature>
<feature type="compositionally biased region" description="Low complexity" evidence="6">
    <location>
        <begin position="526"/>
        <end position="546"/>
    </location>
</feature>
<dbReference type="GO" id="GO:0003677">
    <property type="term" value="F:DNA binding"/>
    <property type="evidence" value="ECO:0007669"/>
    <property type="project" value="InterPro"/>
</dbReference>
<feature type="compositionally biased region" description="Polar residues" evidence="6">
    <location>
        <begin position="90"/>
        <end position="100"/>
    </location>
</feature>
<dbReference type="GO" id="GO:0008270">
    <property type="term" value="F:zinc ion binding"/>
    <property type="evidence" value="ECO:0007669"/>
    <property type="project" value="UniProtKB-KW"/>
</dbReference>
<evidence type="ECO:0000313" key="8">
    <source>
        <dbReference type="EMBL" id="KAJ1721261.1"/>
    </source>
</evidence>